<sequence>MFRSLATQKLYKEGSTTCDDSDCFNTTGLYKSLETIKFGFIEDEKQKKRDSMLESTCDDDLSQKEFIYEGILGILDQVKGFKEFCGLRLELNFQHTAETAFSRPIQNVEDESIYSSHYSSDEFSEVQSEVEVQSEEYSDEQHSFMEKQQQVIQSKLDRKLDFTMVNSEFESYEEVDPLRRNVLSLLVLLGLAVGQEGTIKINQNSRFMVDKHGRSTIFHGVNVVYKVDPYIPIEDKFEPQLSLNDKDIDDLVSWGFNLVRLGVMWESVERAPGVYDYGYLKKVNDLINKLGAKGIYTLVDGHQDVLARSLCGEGIPTFHIPFESLNHTCPGTIIPWIADIFGACKSISDYGFRYDSNGWPLIEDCTKHGFPIYYTAPETVHAFQKLYDNIDGLQDKFMAFWDVVAEAFADNQYVIGYDPLNEPFPSNYYLDPMLILSPGKFDREKLQPLYKRAFDIYQKHDSSKIMYYEAAEFPDEVGVAGGFVFNLGFTEAPGGSDKVGVQVLNDHSYCCQLSADMCSTGEPPLSSAQQCLAWHKKRIGTRAQDAERYKVPLIITEFGACTGSDACVQEINAVTDTCDQNLVGWAYWEFKKYKDVTTTAGSSSEGFYDDDGTLQTKKVKALARTYPKAVQGVPIGLRFDTTSGNFGFEYVHDMNITAPTVIYHSAEFYYSSGLDIQVTDANDVSIPQSSMTVLVNNNSANHIQILIEDPTYHGKAIKVQITPKSKTFIQ</sequence>
<dbReference type="InterPro" id="IPR041036">
    <property type="entry name" value="GH5_C"/>
</dbReference>
<dbReference type="GO" id="GO:0004553">
    <property type="term" value="F:hydrolase activity, hydrolyzing O-glycosyl compounds"/>
    <property type="evidence" value="ECO:0007669"/>
    <property type="project" value="InterPro"/>
</dbReference>
<dbReference type="OMA" id="HIIFFES"/>
<dbReference type="EMBL" id="CCKQ01014527">
    <property type="protein sequence ID" value="CDW86298.1"/>
    <property type="molecule type" value="Genomic_DNA"/>
</dbReference>
<feature type="domain" description="Glycoside hydrolase family 5 C-terminal" evidence="5">
    <location>
        <begin position="624"/>
        <end position="702"/>
    </location>
</feature>
<evidence type="ECO:0000313" key="7">
    <source>
        <dbReference type="Proteomes" id="UP000039865"/>
    </source>
</evidence>
<evidence type="ECO:0000256" key="3">
    <source>
        <dbReference type="ARBA" id="ARBA00023295"/>
    </source>
</evidence>
<dbReference type="Proteomes" id="UP000039865">
    <property type="component" value="Unassembled WGS sequence"/>
</dbReference>
<name>A0A078AZS3_STYLE</name>
<dbReference type="Pfam" id="PF18564">
    <property type="entry name" value="Glyco_hydro_5_C"/>
    <property type="match status" value="1"/>
</dbReference>
<dbReference type="GO" id="GO:0000272">
    <property type="term" value="P:polysaccharide catabolic process"/>
    <property type="evidence" value="ECO:0007669"/>
    <property type="project" value="InterPro"/>
</dbReference>
<dbReference type="Pfam" id="PF00150">
    <property type="entry name" value="Cellulase"/>
    <property type="match status" value="2"/>
</dbReference>
<dbReference type="PANTHER" id="PTHR31308">
    <property type="match status" value="1"/>
</dbReference>
<dbReference type="InterPro" id="IPR017853">
    <property type="entry name" value="GH"/>
</dbReference>
<accession>A0A078AZS3</accession>
<keyword evidence="2" id="KW-0378">Hydrolase</keyword>
<organism evidence="6 7">
    <name type="scientific">Stylonychia lemnae</name>
    <name type="common">Ciliate</name>
    <dbReference type="NCBI Taxonomy" id="5949"/>
    <lineage>
        <taxon>Eukaryota</taxon>
        <taxon>Sar</taxon>
        <taxon>Alveolata</taxon>
        <taxon>Ciliophora</taxon>
        <taxon>Intramacronucleata</taxon>
        <taxon>Spirotrichea</taxon>
        <taxon>Stichotrichia</taxon>
        <taxon>Sporadotrichida</taxon>
        <taxon>Oxytrichidae</taxon>
        <taxon>Stylonychinae</taxon>
        <taxon>Stylonychia</taxon>
    </lineage>
</organism>
<dbReference type="PANTHER" id="PTHR31308:SF3">
    <property type="entry name" value="ENDOGLYCOCERAMIDASE"/>
    <property type="match status" value="1"/>
</dbReference>
<evidence type="ECO:0000256" key="2">
    <source>
        <dbReference type="ARBA" id="ARBA00022801"/>
    </source>
</evidence>
<feature type="domain" description="Glycoside hydrolase family 5" evidence="4">
    <location>
        <begin position="244"/>
        <end position="304"/>
    </location>
</feature>
<feature type="domain" description="Glycoside hydrolase family 5" evidence="4">
    <location>
        <begin position="380"/>
        <end position="592"/>
    </location>
</feature>
<dbReference type="InterPro" id="IPR013780">
    <property type="entry name" value="Glyco_hydro_b"/>
</dbReference>
<keyword evidence="7" id="KW-1185">Reference proteome</keyword>
<dbReference type="OrthoDB" id="1887033at2759"/>
<evidence type="ECO:0000259" key="4">
    <source>
        <dbReference type="Pfam" id="PF00150"/>
    </source>
</evidence>
<dbReference type="InParanoid" id="A0A078AZS3"/>
<dbReference type="Gene3D" id="2.60.40.1180">
    <property type="entry name" value="Golgi alpha-mannosidase II"/>
    <property type="match status" value="1"/>
</dbReference>
<gene>
    <name evidence="6" type="primary">Contig17869.g18991</name>
    <name evidence="6" type="ORF">STYLEM_15392</name>
</gene>
<dbReference type="Gene3D" id="3.20.20.80">
    <property type="entry name" value="Glycosidases"/>
    <property type="match status" value="1"/>
</dbReference>
<evidence type="ECO:0000313" key="6">
    <source>
        <dbReference type="EMBL" id="CDW86298.1"/>
    </source>
</evidence>
<dbReference type="AlphaFoldDB" id="A0A078AZS3"/>
<dbReference type="GO" id="GO:1901136">
    <property type="term" value="P:carbohydrate derivative catabolic process"/>
    <property type="evidence" value="ECO:0007669"/>
    <property type="project" value="UniProtKB-ARBA"/>
</dbReference>
<comment type="similarity">
    <text evidence="1">Belongs to the glycosyl hydrolase 5 (cellulase A) family.</text>
</comment>
<protein>
    <submittedName>
        <fullName evidence="6">Endoglycoceramidase-like protein</fullName>
    </submittedName>
</protein>
<evidence type="ECO:0000259" key="5">
    <source>
        <dbReference type="Pfam" id="PF18564"/>
    </source>
</evidence>
<reference evidence="6 7" key="1">
    <citation type="submission" date="2014-06" db="EMBL/GenBank/DDBJ databases">
        <authorList>
            <person name="Swart Estienne"/>
        </authorList>
    </citation>
    <scope>NUCLEOTIDE SEQUENCE [LARGE SCALE GENOMIC DNA]</scope>
    <source>
        <strain evidence="6 7">130c</strain>
    </source>
</reference>
<dbReference type="SUPFAM" id="SSF51445">
    <property type="entry name" value="(Trans)glycosidases"/>
    <property type="match status" value="1"/>
</dbReference>
<proteinExistence type="inferred from homology"/>
<dbReference type="GO" id="GO:0016042">
    <property type="term" value="P:lipid catabolic process"/>
    <property type="evidence" value="ECO:0007669"/>
    <property type="project" value="UniProtKB-ARBA"/>
</dbReference>
<evidence type="ECO:0000256" key="1">
    <source>
        <dbReference type="ARBA" id="ARBA00005641"/>
    </source>
</evidence>
<dbReference type="InterPro" id="IPR001547">
    <property type="entry name" value="Glyco_hydro_5"/>
</dbReference>
<dbReference type="InterPro" id="IPR052066">
    <property type="entry name" value="Glycosphingolipid_Hydrolases"/>
</dbReference>
<keyword evidence="3" id="KW-0326">Glycosidase</keyword>